<reference evidence="2" key="1">
    <citation type="submission" date="2017-01" db="EMBL/GenBank/DDBJ databases">
        <authorList>
            <person name="Varghese N."/>
            <person name="Submissions S."/>
        </authorList>
    </citation>
    <scope>NUCLEOTIDE SEQUENCE [LARGE SCALE GENOMIC DNA]</scope>
    <source>
        <strain evidence="2">CGMCC 1.7737</strain>
    </source>
</reference>
<protein>
    <submittedName>
        <fullName evidence="1">Uncharacterized protein</fullName>
    </submittedName>
</protein>
<evidence type="ECO:0000313" key="1">
    <source>
        <dbReference type="EMBL" id="SIQ78011.1"/>
    </source>
</evidence>
<dbReference type="EMBL" id="FTNO01000001">
    <property type="protein sequence ID" value="SIQ78011.1"/>
    <property type="molecule type" value="Genomic_DNA"/>
</dbReference>
<name>A0A1N6VJI0_9EURY</name>
<accession>A0A1N6VJI0</accession>
<organism evidence="1 2">
    <name type="scientific">Haladaptatus litoreus</name>
    <dbReference type="NCBI Taxonomy" id="553468"/>
    <lineage>
        <taxon>Archaea</taxon>
        <taxon>Methanobacteriati</taxon>
        <taxon>Methanobacteriota</taxon>
        <taxon>Stenosarchaea group</taxon>
        <taxon>Halobacteria</taxon>
        <taxon>Halobacteriales</taxon>
        <taxon>Haladaptataceae</taxon>
        <taxon>Haladaptatus</taxon>
    </lineage>
</organism>
<evidence type="ECO:0000313" key="2">
    <source>
        <dbReference type="Proteomes" id="UP000186914"/>
    </source>
</evidence>
<dbReference type="Proteomes" id="UP000186914">
    <property type="component" value="Unassembled WGS sequence"/>
</dbReference>
<sequence>MFKAQLSDGEQIRCADYEMEEVGVRLFDEDGDLLAFVPFTHLLWVGRVDDAGRTLW</sequence>
<proteinExistence type="predicted"/>
<keyword evidence="2" id="KW-1185">Reference proteome</keyword>
<gene>
    <name evidence="1" type="ORF">SAMN05421858_0383</name>
</gene>
<dbReference type="AlphaFoldDB" id="A0A1N6VJI0"/>